<dbReference type="GO" id="GO:0006508">
    <property type="term" value="P:proteolysis"/>
    <property type="evidence" value="ECO:0007669"/>
    <property type="project" value="UniProtKB-KW"/>
</dbReference>
<dbReference type="GO" id="GO:0003964">
    <property type="term" value="F:RNA-directed DNA polymerase activity"/>
    <property type="evidence" value="ECO:0007669"/>
    <property type="project" value="UniProtKB-KW"/>
</dbReference>
<dbReference type="Pfam" id="PF00078">
    <property type="entry name" value="RVT_1"/>
    <property type="match status" value="1"/>
</dbReference>
<organism evidence="9 10">
    <name type="scientific">Paramuricea clavata</name>
    <name type="common">Red gorgonian</name>
    <name type="synonym">Violescent sea-whip</name>
    <dbReference type="NCBI Taxonomy" id="317549"/>
    <lineage>
        <taxon>Eukaryota</taxon>
        <taxon>Metazoa</taxon>
        <taxon>Cnidaria</taxon>
        <taxon>Anthozoa</taxon>
        <taxon>Octocorallia</taxon>
        <taxon>Malacalcyonacea</taxon>
        <taxon>Plexauridae</taxon>
        <taxon>Paramuricea</taxon>
    </lineage>
</organism>
<dbReference type="PROSITE" id="PS50878">
    <property type="entry name" value="RT_POL"/>
    <property type="match status" value="1"/>
</dbReference>
<keyword evidence="1" id="KW-0645">Protease</keyword>
<dbReference type="SUPFAM" id="SSF56672">
    <property type="entry name" value="DNA/RNA polymerases"/>
    <property type="match status" value="1"/>
</dbReference>
<proteinExistence type="predicted"/>
<dbReference type="Proteomes" id="UP001152795">
    <property type="component" value="Unassembled WGS sequence"/>
</dbReference>
<evidence type="ECO:0000259" key="8">
    <source>
        <dbReference type="PROSITE" id="PS50878"/>
    </source>
</evidence>
<dbReference type="InterPro" id="IPR043502">
    <property type="entry name" value="DNA/RNA_pol_sf"/>
</dbReference>
<evidence type="ECO:0000256" key="7">
    <source>
        <dbReference type="ARBA" id="ARBA00022918"/>
    </source>
</evidence>
<feature type="non-terminal residue" evidence="9">
    <location>
        <position position="250"/>
    </location>
</feature>
<evidence type="ECO:0000256" key="5">
    <source>
        <dbReference type="ARBA" id="ARBA00022759"/>
    </source>
</evidence>
<keyword evidence="6" id="KW-0378">Hydrolase</keyword>
<dbReference type="Gene3D" id="3.10.10.10">
    <property type="entry name" value="HIV Type 1 Reverse Transcriptase, subunit A, domain 1"/>
    <property type="match status" value="1"/>
</dbReference>
<dbReference type="GO" id="GO:0008233">
    <property type="term" value="F:peptidase activity"/>
    <property type="evidence" value="ECO:0007669"/>
    <property type="project" value="UniProtKB-KW"/>
</dbReference>
<comment type="caution">
    <text evidence="9">The sequence shown here is derived from an EMBL/GenBank/DDBJ whole genome shotgun (WGS) entry which is preliminary data.</text>
</comment>
<keyword evidence="5" id="KW-0255">Endonuclease</keyword>
<protein>
    <submittedName>
        <fullName evidence="9">Retrovirus-related Pol poly from transposon, partial</fullName>
    </submittedName>
</protein>
<evidence type="ECO:0000313" key="9">
    <source>
        <dbReference type="EMBL" id="CAB4037248.1"/>
    </source>
</evidence>
<dbReference type="PANTHER" id="PTHR33064:SF37">
    <property type="entry name" value="RIBONUCLEASE H"/>
    <property type="match status" value="1"/>
</dbReference>
<dbReference type="FunFam" id="3.10.10.10:FF:000007">
    <property type="entry name" value="Retrovirus-related Pol polyprotein from transposon 17.6-like Protein"/>
    <property type="match status" value="1"/>
</dbReference>
<dbReference type="InterPro" id="IPR051320">
    <property type="entry name" value="Viral_Replic_Matur_Polypro"/>
</dbReference>
<evidence type="ECO:0000256" key="3">
    <source>
        <dbReference type="ARBA" id="ARBA00022695"/>
    </source>
</evidence>
<accession>A0A6S7K1D8</accession>
<evidence type="ECO:0000256" key="6">
    <source>
        <dbReference type="ARBA" id="ARBA00022801"/>
    </source>
</evidence>
<evidence type="ECO:0000313" key="10">
    <source>
        <dbReference type="Proteomes" id="UP001152795"/>
    </source>
</evidence>
<feature type="domain" description="Reverse transcriptase" evidence="8">
    <location>
        <begin position="2"/>
        <end position="179"/>
    </location>
</feature>
<dbReference type="InterPro" id="IPR043128">
    <property type="entry name" value="Rev_trsase/Diguanyl_cyclase"/>
</dbReference>
<dbReference type="EMBL" id="CACRXK020022881">
    <property type="protein sequence ID" value="CAB4037248.1"/>
    <property type="molecule type" value="Genomic_DNA"/>
</dbReference>
<dbReference type="PANTHER" id="PTHR33064">
    <property type="entry name" value="POL PROTEIN"/>
    <property type="match status" value="1"/>
</dbReference>
<keyword evidence="7" id="KW-0695">RNA-directed DNA polymerase</keyword>
<keyword evidence="10" id="KW-1185">Reference proteome</keyword>
<dbReference type="Gene3D" id="3.30.70.270">
    <property type="match status" value="2"/>
</dbReference>
<sequence>MLDRGLIQPSNSPWSSPIVLAPKKDGDYRFCVDFRRVNSVTKKDAQPMPRIDDILDQLGGAHYFSTLDLASGYWQVPLREEDREKTAFSVGVDHYEFTVMPFGLTNASATFQRMMGNVLKGIKGCLVFIDDIIIFSETWEEHQLILKEVFSRIRAAGLKVKREKCQFAQESVKFLGHVVSARGTEPDPSKVEAVRDFATPSSLTEVRAFIGMASYYRRFIKNFADIATPLHDMTKGSQPEFNWTPLADKS</sequence>
<dbReference type="InterPro" id="IPR000477">
    <property type="entry name" value="RT_dom"/>
</dbReference>
<evidence type="ECO:0000256" key="1">
    <source>
        <dbReference type="ARBA" id="ARBA00022670"/>
    </source>
</evidence>
<keyword evidence="4" id="KW-0540">Nuclease</keyword>
<reference evidence="9" key="1">
    <citation type="submission" date="2020-04" db="EMBL/GenBank/DDBJ databases">
        <authorList>
            <person name="Alioto T."/>
            <person name="Alioto T."/>
            <person name="Gomez Garrido J."/>
        </authorList>
    </citation>
    <scope>NUCLEOTIDE SEQUENCE</scope>
    <source>
        <strain evidence="9">A484AB</strain>
    </source>
</reference>
<name>A0A6S7K1D8_PARCT</name>
<evidence type="ECO:0000256" key="4">
    <source>
        <dbReference type="ARBA" id="ARBA00022722"/>
    </source>
</evidence>
<dbReference type="OrthoDB" id="5990438at2759"/>
<dbReference type="AlphaFoldDB" id="A0A6S7K1D8"/>
<keyword evidence="2" id="KW-0808">Transferase</keyword>
<keyword evidence="3" id="KW-0548">Nucleotidyltransferase</keyword>
<dbReference type="GO" id="GO:0004519">
    <property type="term" value="F:endonuclease activity"/>
    <property type="evidence" value="ECO:0007669"/>
    <property type="project" value="UniProtKB-KW"/>
</dbReference>
<dbReference type="CDD" id="cd01647">
    <property type="entry name" value="RT_LTR"/>
    <property type="match status" value="1"/>
</dbReference>
<gene>
    <name evidence="9" type="ORF">PACLA_8A081236</name>
</gene>
<evidence type="ECO:0000256" key="2">
    <source>
        <dbReference type="ARBA" id="ARBA00022679"/>
    </source>
</evidence>